<dbReference type="VEuPathDB" id="FungiDB:CHGG_03848"/>
<organism evidence="2 3">
    <name type="scientific">Chaetomium globosum (strain ATCC 6205 / CBS 148.51 / DSM 1962 / NBRC 6347 / NRRL 1970)</name>
    <name type="common">Soil fungus</name>
    <dbReference type="NCBI Taxonomy" id="306901"/>
    <lineage>
        <taxon>Eukaryota</taxon>
        <taxon>Fungi</taxon>
        <taxon>Dikarya</taxon>
        <taxon>Ascomycota</taxon>
        <taxon>Pezizomycotina</taxon>
        <taxon>Sordariomycetes</taxon>
        <taxon>Sordariomycetidae</taxon>
        <taxon>Sordariales</taxon>
        <taxon>Chaetomiaceae</taxon>
        <taxon>Chaetomium</taxon>
    </lineage>
</organism>
<sequence length="264" mass="29876">MDARRGMTGESGFFALPSLQWYPAVRREEPGEEARKRANWEKKGRSESVDVMMGWLRLACALRLARHIPCLFFCPALPRDIEAKAFPGGLRRCRWVIGPERLPSMGSETRRQPYMRMGLLQSKRRCWVCGLFAGYITVLGSALQTRLDYEVNAVYASDQVWLRRSSGVMIVDAECCSSMSLAPAHRPAFRMRSPEAVACNGSQQGDGNAPNWPENGRILGCRREDDRLRIRRTRGDPRRARKAMEAETLARGTFGHELDPLSES</sequence>
<dbReference type="AlphaFoldDB" id="Q2H2Z8"/>
<dbReference type="EMBL" id="CH408032">
    <property type="protein sequence ID" value="EAQ87229.1"/>
    <property type="molecule type" value="Genomic_DNA"/>
</dbReference>
<name>Q2H2Z8_CHAGB</name>
<proteinExistence type="predicted"/>
<feature type="compositionally biased region" description="Basic and acidic residues" evidence="1">
    <location>
        <begin position="254"/>
        <end position="264"/>
    </location>
</feature>
<dbReference type="RefSeq" id="XP_001223062.1">
    <property type="nucleotide sequence ID" value="XM_001223061.1"/>
</dbReference>
<reference evidence="3" key="1">
    <citation type="journal article" date="2015" name="Genome Announc.">
        <title>Draft genome sequence of the cellulolytic fungus Chaetomium globosum.</title>
        <authorList>
            <person name="Cuomo C.A."/>
            <person name="Untereiner W.A."/>
            <person name="Ma L.-J."/>
            <person name="Grabherr M."/>
            <person name="Birren B.W."/>
        </authorList>
    </citation>
    <scope>NUCLEOTIDE SEQUENCE [LARGE SCALE GENOMIC DNA]</scope>
    <source>
        <strain evidence="3">ATCC 6205 / CBS 148.51 / DSM 1962 / NBRC 6347 / NRRL 1970</strain>
    </source>
</reference>
<dbReference type="GeneID" id="4392265"/>
<protein>
    <submittedName>
        <fullName evidence="2">Uncharacterized protein</fullName>
    </submittedName>
</protein>
<dbReference type="HOGENOM" id="CLU_1053756_0_0_1"/>
<dbReference type="Proteomes" id="UP000001056">
    <property type="component" value="Unassembled WGS sequence"/>
</dbReference>
<accession>Q2H2Z8</accession>
<evidence type="ECO:0000256" key="1">
    <source>
        <dbReference type="SAM" id="MobiDB-lite"/>
    </source>
</evidence>
<evidence type="ECO:0000313" key="2">
    <source>
        <dbReference type="EMBL" id="EAQ87229.1"/>
    </source>
</evidence>
<feature type="compositionally biased region" description="Basic and acidic residues" evidence="1">
    <location>
        <begin position="234"/>
        <end position="245"/>
    </location>
</feature>
<dbReference type="InParanoid" id="Q2H2Z8"/>
<evidence type="ECO:0000313" key="3">
    <source>
        <dbReference type="Proteomes" id="UP000001056"/>
    </source>
</evidence>
<gene>
    <name evidence="2" type="ORF">CHGG_03848</name>
</gene>
<feature type="region of interest" description="Disordered" evidence="1">
    <location>
        <begin position="234"/>
        <end position="264"/>
    </location>
</feature>
<keyword evidence="3" id="KW-1185">Reference proteome</keyword>